<evidence type="ECO:0000259" key="2">
    <source>
        <dbReference type="Pfam" id="PF13304"/>
    </source>
</evidence>
<dbReference type="SUPFAM" id="SSF52540">
    <property type="entry name" value="P-loop containing nucleoside triphosphate hydrolases"/>
    <property type="match status" value="1"/>
</dbReference>
<dbReference type="RefSeq" id="WP_156834258.1">
    <property type="nucleotide sequence ID" value="NZ_CACRUH010000084.1"/>
</dbReference>
<reference evidence="3" key="1">
    <citation type="submission" date="2019-11" db="EMBL/GenBank/DDBJ databases">
        <authorList>
            <person name="Feng L."/>
        </authorList>
    </citation>
    <scope>NUCLEOTIDE SEQUENCE</scope>
    <source>
        <strain evidence="3">ChathewayiLFYP18</strain>
    </source>
</reference>
<feature type="domain" description="Endonuclease GajA/Old nuclease/RecF-like AAA" evidence="1">
    <location>
        <begin position="1"/>
        <end position="77"/>
    </location>
</feature>
<dbReference type="CDD" id="cd00267">
    <property type="entry name" value="ABC_ATPase"/>
    <property type="match status" value="1"/>
</dbReference>
<proteinExistence type="predicted"/>
<dbReference type="InterPro" id="IPR003959">
    <property type="entry name" value="ATPase_AAA_core"/>
</dbReference>
<protein>
    <submittedName>
        <fullName evidence="3">Recombination protein F</fullName>
    </submittedName>
</protein>
<dbReference type="PANTHER" id="PTHR43581">
    <property type="entry name" value="ATP/GTP PHOSPHATASE"/>
    <property type="match status" value="1"/>
</dbReference>
<dbReference type="AlphaFoldDB" id="A0A6N3I5H4"/>
<accession>A0A6N3I5H4</accession>
<feature type="domain" description="ATPase AAA-type core" evidence="2">
    <location>
        <begin position="289"/>
        <end position="373"/>
    </location>
</feature>
<gene>
    <name evidence="3" type="ORF">CHLFYP18_03756</name>
</gene>
<dbReference type="GO" id="GO:0016887">
    <property type="term" value="F:ATP hydrolysis activity"/>
    <property type="evidence" value="ECO:0007669"/>
    <property type="project" value="InterPro"/>
</dbReference>
<dbReference type="InterPro" id="IPR027417">
    <property type="entry name" value="P-loop_NTPase"/>
</dbReference>
<dbReference type="Gene3D" id="3.40.50.300">
    <property type="entry name" value="P-loop containing nucleotide triphosphate hydrolases"/>
    <property type="match status" value="2"/>
</dbReference>
<evidence type="ECO:0000259" key="1">
    <source>
        <dbReference type="Pfam" id="PF13175"/>
    </source>
</evidence>
<sequence length="511" mass="59996">MRIDKVHIESFKNLKDFTVDLDERQVTNIFIGKNGAGKSNFIEALVIIFRDLDLKTVTNEFSYEMDYYCNGHSIHVESNSKTKKQVFFVNGKKITKKAFYEKWHQDNSYLPAHVFAYYSGPSNRLEKHFFKHQKQFYNALLNGQDQVLRPLFYARMIHSNFVLLAFFSFYDSESLGFLKEYLDIEAVESILFVLKKPTWDKKGPYEKSEFWGARGVVRLFLDELYRLSLAPIKEMAMYEEGFISTRYEVTYLFLKDQNALMQLAEHYGNNVEFFKFLESTYLSDLIKEIRIKVRKTDGTVITFNELSEGEQQLLTVLGLLKFTKSKESIFFLDEPDTHLNPAWKFDYLSLIRRVVGETGNSQIFISTHDPIVIGGLPKEAVTIFEQYEHVTTTHQPEVDPKGLGVSGLLTKLFDLPTTLDKETQRQLDRKRQLTYKKERSEEEEEELIKLTKELEQLGFSQSTRDPLYEKFIEKLFSRPEYQNRELSKSEIFDMDFLISEILDEVLEEEKS</sequence>
<evidence type="ECO:0000313" key="3">
    <source>
        <dbReference type="EMBL" id="VYU82979.1"/>
    </source>
</evidence>
<organism evidence="3">
    <name type="scientific">Hungatella hathewayi</name>
    <dbReference type="NCBI Taxonomy" id="154046"/>
    <lineage>
        <taxon>Bacteria</taxon>
        <taxon>Bacillati</taxon>
        <taxon>Bacillota</taxon>
        <taxon>Clostridia</taxon>
        <taxon>Lachnospirales</taxon>
        <taxon>Lachnospiraceae</taxon>
        <taxon>Hungatella</taxon>
    </lineage>
</organism>
<dbReference type="InterPro" id="IPR041685">
    <property type="entry name" value="AAA_GajA/Old/RecF-like"/>
</dbReference>
<name>A0A6N3I5H4_9FIRM</name>
<dbReference type="InterPro" id="IPR051396">
    <property type="entry name" value="Bact_Antivir_Def_Nuclease"/>
</dbReference>
<dbReference type="Pfam" id="PF13175">
    <property type="entry name" value="AAA_15"/>
    <property type="match status" value="1"/>
</dbReference>
<dbReference type="EMBL" id="CACRUH010000084">
    <property type="protein sequence ID" value="VYU82979.1"/>
    <property type="molecule type" value="Genomic_DNA"/>
</dbReference>
<dbReference type="Pfam" id="PF13304">
    <property type="entry name" value="AAA_21"/>
    <property type="match status" value="1"/>
</dbReference>
<dbReference type="GO" id="GO:0005524">
    <property type="term" value="F:ATP binding"/>
    <property type="evidence" value="ECO:0007669"/>
    <property type="project" value="InterPro"/>
</dbReference>
<dbReference type="PANTHER" id="PTHR43581:SF4">
    <property type="entry name" value="ATP_GTP PHOSPHATASE"/>
    <property type="match status" value="1"/>
</dbReference>